<evidence type="ECO:0000313" key="1">
    <source>
        <dbReference type="EMBL" id="MDS1821163.1"/>
    </source>
</evidence>
<evidence type="ECO:0000313" key="2">
    <source>
        <dbReference type="Proteomes" id="UP001253193"/>
    </source>
</evidence>
<sequence>MSEQKMITIPVNLRIMVNKDAPAKELEALINRLNEGDFPIIESSGDLESELVKAIRDHHDGNSDFIKDADLWSAERDPLSRTNEDGEIIEYDFHGIIDEQKGGIIGYVREDIAEDFVSYLAWFEPTMNFDVDSVDHPEWEGWATRGWSLDASTMEENLELVKKYNSAIESSKGEKAELHEVIEVSYNNEPYLFALSPYKDDLKEKLDRFFFQADI</sequence>
<dbReference type="Proteomes" id="UP001253193">
    <property type="component" value="Unassembled WGS sequence"/>
</dbReference>
<dbReference type="AlphaFoldDB" id="A0AAW8PY82"/>
<dbReference type="RefSeq" id="WP_311020020.1">
    <property type="nucleotide sequence ID" value="NZ_JAUHGG010000003.1"/>
</dbReference>
<name>A0AAW8PY82_VIBPH</name>
<organism evidence="1 2">
    <name type="scientific">Vibrio parahaemolyticus</name>
    <dbReference type="NCBI Taxonomy" id="670"/>
    <lineage>
        <taxon>Bacteria</taxon>
        <taxon>Pseudomonadati</taxon>
        <taxon>Pseudomonadota</taxon>
        <taxon>Gammaproteobacteria</taxon>
        <taxon>Vibrionales</taxon>
        <taxon>Vibrionaceae</taxon>
        <taxon>Vibrio</taxon>
    </lineage>
</organism>
<reference evidence="1" key="1">
    <citation type="submission" date="2023-06" db="EMBL/GenBank/DDBJ databases">
        <title>Genomic Diversity of Vibrio spp. and Metagenomic Analysis of Pathogens in Florida Gulf Coastal Waters Following Hurricane Ian.</title>
        <authorList>
            <person name="Brumfield K.D."/>
        </authorList>
    </citation>
    <scope>NUCLEOTIDE SEQUENCE</scope>
    <source>
        <strain evidence="1">WBS2B-138</strain>
    </source>
</reference>
<dbReference type="EMBL" id="JAUHGG010000003">
    <property type="protein sequence ID" value="MDS1821163.1"/>
    <property type="molecule type" value="Genomic_DNA"/>
</dbReference>
<comment type="caution">
    <text evidence="1">The sequence shown here is derived from an EMBL/GenBank/DDBJ whole genome shotgun (WGS) entry which is preliminary data.</text>
</comment>
<proteinExistence type="predicted"/>
<accession>A0AAW8PY82</accession>
<protein>
    <submittedName>
        <fullName evidence="1">Uncharacterized protein</fullName>
    </submittedName>
</protein>
<gene>
    <name evidence="1" type="ORF">QX249_10865</name>
</gene>